<comment type="subcellular location">
    <subcellularLocation>
        <location evidence="2">Secreted</location>
    </subcellularLocation>
    <subcellularLocation>
        <location evidence="1">Target cell membrane</location>
    </subcellularLocation>
</comment>
<evidence type="ECO:0000313" key="19">
    <source>
        <dbReference type="Proteomes" id="UP000887013"/>
    </source>
</evidence>
<dbReference type="GO" id="GO:0044231">
    <property type="term" value="C:host cell presynaptic membrane"/>
    <property type="evidence" value="ECO:0007669"/>
    <property type="project" value="UniProtKB-KW"/>
</dbReference>
<evidence type="ECO:0000256" key="2">
    <source>
        <dbReference type="ARBA" id="ARBA00004613"/>
    </source>
</evidence>
<name>A0A8X6UL13_NEPPI</name>
<protein>
    <recommendedName>
        <fullName evidence="15">Alpha-latrotoxin</fullName>
    </recommendedName>
</protein>
<dbReference type="GO" id="GO:0006887">
    <property type="term" value="P:exocytosis"/>
    <property type="evidence" value="ECO:0007669"/>
    <property type="project" value="UniProtKB-KW"/>
</dbReference>
<keyword evidence="3" id="KW-0268">Exocytosis</keyword>
<dbReference type="InterPro" id="IPR002110">
    <property type="entry name" value="Ankyrin_rpt"/>
</dbReference>
<evidence type="ECO:0000256" key="15">
    <source>
        <dbReference type="ARBA" id="ARBA00049811"/>
    </source>
</evidence>
<evidence type="ECO:0000256" key="11">
    <source>
        <dbReference type="ARBA" id="ARBA00023136"/>
    </source>
</evidence>
<comment type="subunit">
    <text evidence="14">Homotetramer in membranes.</text>
</comment>
<evidence type="ECO:0000256" key="8">
    <source>
        <dbReference type="ARBA" id="ARBA00022737"/>
    </source>
</evidence>
<dbReference type="Proteomes" id="UP000887013">
    <property type="component" value="Unassembled WGS sequence"/>
</dbReference>
<evidence type="ECO:0000256" key="10">
    <source>
        <dbReference type="ARBA" id="ARBA00023043"/>
    </source>
</evidence>
<comment type="caution">
    <text evidence="18">The sequence shown here is derived from an EMBL/GenBank/DDBJ whole genome shotgun (WGS) entry which is preliminary data.</text>
</comment>
<keyword evidence="4" id="KW-0964">Secreted</keyword>
<evidence type="ECO:0000256" key="14">
    <source>
        <dbReference type="ARBA" id="ARBA00049715"/>
    </source>
</evidence>
<evidence type="ECO:0000256" key="3">
    <source>
        <dbReference type="ARBA" id="ARBA00022483"/>
    </source>
</evidence>
<feature type="repeat" description="ANK" evidence="16">
    <location>
        <begin position="93"/>
        <end position="125"/>
    </location>
</feature>
<feature type="region of interest" description="Disordered" evidence="17">
    <location>
        <begin position="1"/>
        <end position="83"/>
    </location>
</feature>
<evidence type="ECO:0000256" key="16">
    <source>
        <dbReference type="PROSITE-ProRule" id="PRU00023"/>
    </source>
</evidence>
<dbReference type="EMBL" id="BMAW01032340">
    <property type="protein sequence ID" value="GFU25178.1"/>
    <property type="molecule type" value="Genomic_DNA"/>
</dbReference>
<keyword evidence="7" id="KW-0528">Neurotoxin</keyword>
<evidence type="ECO:0000256" key="5">
    <source>
        <dbReference type="ARBA" id="ARBA00022537"/>
    </source>
</evidence>
<keyword evidence="5" id="KW-1052">Target cell membrane</keyword>
<reference evidence="18" key="1">
    <citation type="submission" date="2020-08" db="EMBL/GenBank/DDBJ databases">
        <title>Multicomponent nature underlies the extraordinary mechanical properties of spider dragline silk.</title>
        <authorList>
            <person name="Kono N."/>
            <person name="Nakamura H."/>
            <person name="Mori M."/>
            <person name="Yoshida Y."/>
            <person name="Ohtoshi R."/>
            <person name="Malay A.D."/>
            <person name="Moran D.A.P."/>
            <person name="Tomita M."/>
            <person name="Numata K."/>
            <person name="Arakawa K."/>
        </authorList>
    </citation>
    <scope>NUCLEOTIDE SEQUENCE</scope>
</reference>
<dbReference type="GO" id="GO:0090729">
    <property type="term" value="F:toxin activity"/>
    <property type="evidence" value="ECO:0007669"/>
    <property type="project" value="UniProtKB-KW"/>
</dbReference>
<dbReference type="AlphaFoldDB" id="A0A8X6UL13"/>
<comment type="similarity">
    <text evidence="13">Belongs to the cationic peptide 01 (latrotoxin) family. 03 (alpha-latrotoxin) subfamily.</text>
</comment>
<keyword evidence="8" id="KW-0677">Repeat</keyword>
<accession>A0A8X6UL13</accession>
<dbReference type="InterPro" id="IPR036770">
    <property type="entry name" value="Ankyrin_rpt-contain_sf"/>
</dbReference>
<keyword evidence="9" id="KW-0638">Presynaptic neurotoxin</keyword>
<evidence type="ECO:0000256" key="7">
    <source>
        <dbReference type="ARBA" id="ARBA00022699"/>
    </source>
</evidence>
<evidence type="ECO:0000313" key="18">
    <source>
        <dbReference type="EMBL" id="GFU25178.1"/>
    </source>
</evidence>
<dbReference type="SMART" id="SM00248">
    <property type="entry name" value="ANK"/>
    <property type="match status" value="2"/>
</dbReference>
<feature type="repeat" description="ANK" evidence="16">
    <location>
        <begin position="149"/>
        <end position="181"/>
    </location>
</feature>
<dbReference type="GO" id="GO:0005576">
    <property type="term" value="C:extracellular region"/>
    <property type="evidence" value="ECO:0007669"/>
    <property type="project" value="UniProtKB-SubCell"/>
</dbReference>
<dbReference type="PANTHER" id="PTHR24198:SF165">
    <property type="entry name" value="ANKYRIN REPEAT-CONTAINING PROTEIN-RELATED"/>
    <property type="match status" value="1"/>
</dbReference>
<keyword evidence="19" id="KW-1185">Reference proteome</keyword>
<gene>
    <name evidence="18" type="ORF">NPIL_615791</name>
</gene>
<evidence type="ECO:0000256" key="12">
    <source>
        <dbReference type="ARBA" id="ARBA00023298"/>
    </source>
</evidence>
<keyword evidence="6" id="KW-0800">Toxin</keyword>
<evidence type="ECO:0000256" key="9">
    <source>
        <dbReference type="ARBA" id="ARBA00023028"/>
    </source>
</evidence>
<dbReference type="Pfam" id="PF12796">
    <property type="entry name" value="Ank_2"/>
    <property type="match status" value="2"/>
</dbReference>
<evidence type="ECO:0000256" key="6">
    <source>
        <dbReference type="ARBA" id="ARBA00022656"/>
    </source>
</evidence>
<evidence type="ECO:0000256" key="13">
    <source>
        <dbReference type="ARBA" id="ARBA00049657"/>
    </source>
</evidence>
<dbReference type="GO" id="GO:0044218">
    <property type="term" value="C:other organism cell membrane"/>
    <property type="evidence" value="ECO:0007669"/>
    <property type="project" value="UniProtKB-KW"/>
</dbReference>
<evidence type="ECO:0000256" key="4">
    <source>
        <dbReference type="ARBA" id="ARBA00022525"/>
    </source>
</evidence>
<feature type="compositionally biased region" description="Basic and acidic residues" evidence="17">
    <location>
        <begin position="42"/>
        <end position="53"/>
    </location>
</feature>
<evidence type="ECO:0000256" key="1">
    <source>
        <dbReference type="ARBA" id="ARBA00004175"/>
    </source>
</evidence>
<keyword evidence="11" id="KW-0472">Membrane</keyword>
<dbReference type="PROSITE" id="PS50297">
    <property type="entry name" value="ANK_REP_REGION"/>
    <property type="match status" value="2"/>
</dbReference>
<feature type="compositionally biased region" description="Basic and acidic residues" evidence="17">
    <location>
        <begin position="10"/>
        <end position="33"/>
    </location>
</feature>
<evidence type="ECO:0000256" key="17">
    <source>
        <dbReference type="SAM" id="MobiDB-lite"/>
    </source>
</evidence>
<dbReference type="PANTHER" id="PTHR24198">
    <property type="entry name" value="ANKYRIN REPEAT AND PROTEIN KINASE DOMAIN-CONTAINING PROTEIN"/>
    <property type="match status" value="1"/>
</dbReference>
<dbReference type="Gene3D" id="1.25.40.20">
    <property type="entry name" value="Ankyrin repeat-containing domain"/>
    <property type="match status" value="2"/>
</dbReference>
<sequence length="196" mass="21415">MICKGSTEYSNKHENQHQSKERSPVRMNWRERSAPSSLVENTEVKRRPHESCKWRKRPIPVSLPVGPGTRKMTRREAADESGVLSREVDPTFRPYTITHLAIKTGHTETSKVLIGKGANVNLVDQCGCTPLELAVDEGKGADVNAVNQNGTIPLHFAAVGDHTEIVKALVAKGANVNSVGEDKCTPLHYAAVEGNT</sequence>
<dbReference type="SUPFAM" id="SSF48403">
    <property type="entry name" value="Ankyrin repeat"/>
    <property type="match status" value="1"/>
</dbReference>
<organism evidence="18 19">
    <name type="scientific">Nephila pilipes</name>
    <name type="common">Giant wood spider</name>
    <name type="synonym">Nephila maculata</name>
    <dbReference type="NCBI Taxonomy" id="299642"/>
    <lineage>
        <taxon>Eukaryota</taxon>
        <taxon>Metazoa</taxon>
        <taxon>Ecdysozoa</taxon>
        <taxon>Arthropoda</taxon>
        <taxon>Chelicerata</taxon>
        <taxon>Arachnida</taxon>
        <taxon>Araneae</taxon>
        <taxon>Araneomorphae</taxon>
        <taxon>Entelegynae</taxon>
        <taxon>Araneoidea</taxon>
        <taxon>Nephilidae</taxon>
        <taxon>Nephila</taxon>
    </lineage>
</organism>
<dbReference type="PROSITE" id="PS50088">
    <property type="entry name" value="ANK_REPEAT"/>
    <property type="match status" value="2"/>
</dbReference>
<dbReference type="OrthoDB" id="6430205at2759"/>
<keyword evidence="12" id="KW-1053">Target membrane</keyword>
<proteinExistence type="inferred from homology"/>
<keyword evidence="10 16" id="KW-0040">ANK repeat</keyword>